<evidence type="ECO:0000313" key="7">
    <source>
        <dbReference type="EMBL" id="MBB4661020.1"/>
    </source>
</evidence>
<proteinExistence type="predicted"/>
<evidence type="ECO:0000256" key="1">
    <source>
        <dbReference type="ARBA" id="ARBA00022801"/>
    </source>
</evidence>
<keyword evidence="3" id="KW-0732">Signal</keyword>
<feature type="domain" description="Glycosyl-hydrolase 97 N-terminal" evidence="5">
    <location>
        <begin position="32"/>
        <end position="266"/>
    </location>
</feature>
<dbReference type="Pfam" id="PF10566">
    <property type="entry name" value="Glyco_hydro_97"/>
    <property type="match status" value="1"/>
</dbReference>
<keyword evidence="2" id="KW-0326">Glycosidase</keyword>
<evidence type="ECO:0000259" key="5">
    <source>
        <dbReference type="Pfam" id="PF14508"/>
    </source>
</evidence>
<evidence type="ECO:0000256" key="2">
    <source>
        <dbReference type="ARBA" id="ARBA00023295"/>
    </source>
</evidence>
<dbReference type="InterPro" id="IPR029483">
    <property type="entry name" value="GH97_C"/>
</dbReference>
<evidence type="ECO:0008006" key="9">
    <source>
        <dbReference type="Google" id="ProtNLM"/>
    </source>
</evidence>
<dbReference type="GO" id="GO:0030246">
    <property type="term" value="F:carbohydrate binding"/>
    <property type="evidence" value="ECO:0007669"/>
    <property type="project" value="InterPro"/>
</dbReference>
<organism evidence="7 8">
    <name type="scientific">Conexibacter arvalis</name>
    <dbReference type="NCBI Taxonomy" id="912552"/>
    <lineage>
        <taxon>Bacteria</taxon>
        <taxon>Bacillati</taxon>
        <taxon>Actinomycetota</taxon>
        <taxon>Thermoleophilia</taxon>
        <taxon>Solirubrobacterales</taxon>
        <taxon>Conexibacteraceae</taxon>
        <taxon>Conexibacter</taxon>
    </lineage>
</organism>
<evidence type="ECO:0000313" key="8">
    <source>
        <dbReference type="Proteomes" id="UP000585272"/>
    </source>
</evidence>
<sequence>MLKAIVAAVLSAALLMPAVAAGAAQPQRWTIRSLDGRIGAEVSQRQPGAPLRLTVRRAGAQVLRGELGIATSAGSLARGLRFAGRATRTVDQRWSTPTGKRRLHRLRGRGQTLRFRRGKARVDLELVATADGVAYRYLLRGGGRVRVTGERSSFTVPGGARSWLQRWVSNYEQPYEPARMRAVAPGRYAFPALFSLAGGTWALLSESDVTGSYAASHLVVSAARRDRLRVVPQGRIDARRPLATPWRVAVVGDLATIVESDLVTALGGRSQIADASWIEPGRVAWSWWSDPGSPWSFERQRQFVDFAADAGWEYVLVDEGWSDGWVPELVEHARRRGVGVLLWARWSDVDTDAERAELFARWAGWGVAGVKLDFPQSDAQPRMAWFDRTARAAAAHRLLVNFHGCTLPRGIQRRWPNVMTMEAVMGAEFNMSGGSAVTPAHNATLPFTRNAVGSMDYTPVTFSASGRASTAGHELALSVVFESGLQHFADSPEAYAARPEALELLRAVPAAWDETRLVGGYPGRDATLARRDGGDWWVGTIRAGAAATVSVPLRFLAAGRRYDATIVGDGPGDGLLLRRELVTRSDTLALPVAADGGATVRIVPR</sequence>
<reference evidence="7 8" key="1">
    <citation type="submission" date="2020-08" db="EMBL/GenBank/DDBJ databases">
        <title>Genomic Encyclopedia of Archaeal and Bacterial Type Strains, Phase II (KMG-II): from individual species to whole genera.</title>
        <authorList>
            <person name="Goeker M."/>
        </authorList>
    </citation>
    <scope>NUCLEOTIDE SEQUENCE [LARGE SCALE GENOMIC DNA]</scope>
    <source>
        <strain evidence="7 8">DSM 23288</strain>
    </source>
</reference>
<dbReference type="SUPFAM" id="SSF51445">
    <property type="entry name" value="(Trans)glycosidases"/>
    <property type="match status" value="1"/>
</dbReference>
<protein>
    <recommendedName>
        <fullName evidence="9">Alpha-glucosidase</fullName>
    </recommendedName>
</protein>
<accession>A0A840IAR8</accession>
<dbReference type="PANTHER" id="PTHR35803">
    <property type="entry name" value="GLUCAN 1,4-ALPHA-GLUCOSIDASE SUSB-RELATED"/>
    <property type="match status" value="1"/>
</dbReference>
<dbReference type="InterPro" id="IPR013785">
    <property type="entry name" value="Aldolase_TIM"/>
</dbReference>
<evidence type="ECO:0000259" key="4">
    <source>
        <dbReference type="Pfam" id="PF10566"/>
    </source>
</evidence>
<dbReference type="InterPro" id="IPR052720">
    <property type="entry name" value="Glycosyl_hydrolase_97"/>
</dbReference>
<dbReference type="InterPro" id="IPR019563">
    <property type="entry name" value="GH97_catalytic"/>
</dbReference>
<dbReference type="EMBL" id="JACHNU010000001">
    <property type="protein sequence ID" value="MBB4661020.1"/>
    <property type="molecule type" value="Genomic_DNA"/>
</dbReference>
<dbReference type="GO" id="GO:0016798">
    <property type="term" value="F:hydrolase activity, acting on glycosyl bonds"/>
    <property type="evidence" value="ECO:0007669"/>
    <property type="project" value="UniProtKB-KW"/>
</dbReference>
<feature type="chain" id="PRO_5032390598" description="Alpha-glucosidase" evidence="3">
    <location>
        <begin position="24"/>
        <end position="605"/>
    </location>
</feature>
<dbReference type="Gene3D" id="2.60.40.1180">
    <property type="entry name" value="Golgi alpha-mannosidase II"/>
    <property type="match status" value="1"/>
</dbReference>
<dbReference type="InterPro" id="IPR014718">
    <property type="entry name" value="GH-type_carb-bd"/>
</dbReference>
<dbReference type="Proteomes" id="UP000585272">
    <property type="component" value="Unassembled WGS sequence"/>
</dbReference>
<dbReference type="InterPro" id="IPR029486">
    <property type="entry name" value="GH97_N"/>
</dbReference>
<feature type="domain" description="Glycosyl-hydrolase 97 C-terminal oligomerisation" evidence="6">
    <location>
        <begin position="511"/>
        <end position="602"/>
    </location>
</feature>
<gene>
    <name evidence="7" type="ORF">BDZ31_000593</name>
</gene>
<dbReference type="AlphaFoldDB" id="A0A840IAR8"/>
<dbReference type="RefSeq" id="WP_183338820.1">
    <property type="nucleotide sequence ID" value="NZ_JACHNU010000001.1"/>
</dbReference>
<dbReference type="InterPro" id="IPR017853">
    <property type="entry name" value="GH"/>
</dbReference>
<keyword evidence="8" id="KW-1185">Reference proteome</keyword>
<feature type="signal peptide" evidence="3">
    <location>
        <begin position="1"/>
        <end position="23"/>
    </location>
</feature>
<evidence type="ECO:0000259" key="6">
    <source>
        <dbReference type="Pfam" id="PF14509"/>
    </source>
</evidence>
<evidence type="ECO:0000256" key="3">
    <source>
        <dbReference type="SAM" id="SignalP"/>
    </source>
</evidence>
<name>A0A840IAR8_9ACTN</name>
<dbReference type="Pfam" id="PF14508">
    <property type="entry name" value="GH97_N"/>
    <property type="match status" value="1"/>
</dbReference>
<dbReference type="InterPro" id="IPR013780">
    <property type="entry name" value="Glyco_hydro_b"/>
</dbReference>
<dbReference type="Gene3D" id="2.70.98.10">
    <property type="match status" value="1"/>
</dbReference>
<dbReference type="Pfam" id="PF14509">
    <property type="entry name" value="GH97_C"/>
    <property type="match status" value="1"/>
</dbReference>
<keyword evidence="1" id="KW-0378">Hydrolase</keyword>
<dbReference type="PANTHER" id="PTHR35803:SF2">
    <property type="entry name" value="RETAINING ALPHA-GALACTOSIDASE"/>
    <property type="match status" value="1"/>
</dbReference>
<feature type="domain" description="Glycosyl-hydrolase 97 catalytic" evidence="4">
    <location>
        <begin position="285"/>
        <end position="424"/>
    </location>
</feature>
<comment type="caution">
    <text evidence="7">The sequence shown here is derived from an EMBL/GenBank/DDBJ whole genome shotgun (WGS) entry which is preliminary data.</text>
</comment>
<dbReference type="Gene3D" id="3.20.20.70">
    <property type="entry name" value="Aldolase class I"/>
    <property type="match status" value="1"/>
</dbReference>